<evidence type="ECO:0000313" key="3">
    <source>
        <dbReference type="Proteomes" id="UP000664601"/>
    </source>
</evidence>
<sequence length="125" mass="13879">MQLVLAIVTITLALVFYTIGVFAERRAGELKLKHLGLFALGLVFDTTGTTIMSGIAKTEPVTGITLHQITGVLAILLMAFHLIWGIYVYFKGSSQAKHTFHRFSLVVWLFWLVPYIAGMVVGMKH</sequence>
<dbReference type="RefSeq" id="WP_207671963.1">
    <property type="nucleotide sequence ID" value="NZ_JAFREM010000004.1"/>
</dbReference>
<keyword evidence="3" id="KW-1185">Reference proteome</keyword>
<dbReference type="InterPro" id="IPR023813">
    <property type="entry name" value="HsmA-like"/>
</dbReference>
<accession>A0ABS3L5X2</accession>
<feature type="transmembrane region" description="Helical" evidence="1">
    <location>
        <begin position="68"/>
        <end position="90"/>
    </location>
</feature>
<reference evidence="2 3" key="1">
    <citation type="submission" date="2021-03" db="EMBL/GenBank/DDBJ databases">
        <title>Enterococcal diversity collection.</title>
        <authorList>
            <person name="Gilmore M.S."/>
            <person name="Schwartzman J."/>
            <person name="Van Tyne D."/>
            <person name="Martin M."/>
            <person name="Earl A.M."/>
            <person name="Manson A.L."/>
            <person name="Straub T."/>
            <person name="Salamzade R."/>
            <person name="Saavedra J."/>
            <person name="Lebreton F."/>
            <person name="Prichula J."/>
            <person name="Schaufler K."/>
            <person name="Gaca A."/>
            <person name="Sgardioli B."/>
            <person name="Wagenaar J."/>
            <person name="Strong T."/>
        </authorList>
    </citation>
    <scope>NUCLEOTIDE SEQUENCE [LARGE SCALE GENOMIC DNA]</scope>
    <source>
        <strain evidence="2 3">669A</strain>
    </source>
</reference>
<dbReference type="EMBL" id="JAFREM010000004">
    <property type="protein sequence ID" value="MBO1305017.1"/>
    <property type="molecule type" value="Genomic_DNA"/>
</dbReference>
<proteinExistence type="predicted"/>
<protein>
    <submittedName>
        <fullName evidence="2">TIGR03987 family protein</fullName>
    </submittedName>
</protein>
<evidence type="ECO:0000313" key="2">
    <source>
        <dbReference type="EMBL" id="MBO1305017.1"/>
    </source>
</evidence>
<keyword evidence="1" id="KW-0812">Transmembrane</keyword>
<feature type="transmembrane region" description="Helical" evidence="1">
    <location>
        <begin position="6"/>
        <end position="23"/>
    </location>
</feature>
<evidence type="ECO:0000256" key="1">
    <source>
        <dbReference type="SAM" id="Phobius"/>
    </source>
</evidence>
<feature type="transmembrane region" description="Helical" evidence="1">
    <location>
        <begin position="35"/>
        <end position="56"/>
    </location>
</feature>
<organism evidence="2 3">
    <name type="scientific">Candidatus Enterococcus moelleringii</name>
    <dbReference type="NCBI Taxonomy" id="2815325"/>
    <lineage>
        <taxon>Bacteria</taxon>
        <taxon>Bacillati</taxon>
        <taxon>Bacillota</taxon>
        <taxon>Bacilli</taxon>
        <taxon>Lactobacillales</taxon>
        <taxon>Enterococcaceae</taxon>
        <taxon>Enterococcus</taxon>
    </lineage>
</organism>
<keyword evidence="1" id="KW-0472">Membrane</keyword>
<dbReference type="NCBIfam" id="TIGR03987">
    <property type="entry name" value="HsmA family protein"/>
    <property type="match status" value="1"/>
</dbReference>
<feature type="transmembrane region" description="Helical" evidence="1">
    <location>
        <begin position="102"/>
        <end position="123"/>
    </location>
</feature>
<keyword evidence="1" id="KW-1133">Transmembrane helix</keyword>
<name>A0ABS3L5X2_9ENTE</name>
<gene>
    <name evidence="2" type="ORF">JZO70_02505</name>
</gene>
<comment type="caution">
    <text evidence="2">The sequence shown here is derived from an EMBL/GenBank/DDBJ whole genome shotgun (WGS) entry which is preliminary data.</text>
</comment>
<dbReference type="Proteomes" id="UP000664601">
    <property type="component" value="Unassembled WGS sequence"/>
</dbReference>